<evidence type="ECO:0000313" key="3">
    <source>
        <dbReference type="Proteomes" id="UP000286715"/>
    </source>
</evidence>
<keyword evidence="3" id="KW-1185">Reference proteome</keyword>
<comment type="caution">
    <text evidence="2">The sequence shown here is derived from an EMBL/GenBank/DDBJ whole genome shotgun (WGS) entry which is preliminary data.</text>
</comment>
<dbReference type="Pfam" id="PF13568">
    <property type="entry name" value="OMP_b-brl_2"/>
    <property type="match status" value="1"/>
</dbReference>
<dbReference type="OrthoDB" id="1431594at2"/>
<dbReference type="RefSeq" id="WP_124398346.1">
    <property type="nucleotide sequence ID" value="NZ_BHZE01000020.1"/>
</dbReference>
<name>A0A401XMQ4_9FLAO</name>
<accession>A0A401XMQ4</accession>
<evidence type="ECO:0000259" key="1">
    <source>
        <dbReference type="Pfam" id="PF13568"/>
    </source>
</evidence>
<reference evidence="2 3" key="1">
    <citation type="submission" date="2018-11" db="EMBL/GenBank/DDBJ databases">
        <title>Schleiferia aggregans sp. nov., a moderately thermophilic heterotrophic bacterium isolated from microbial mats at a terrestrial hot spring.</title>
        <authorList>
            <person name="Iino T."/>
            <person name="Ohkuma M."/>
            <person name="Haruta S."/>
        </authorList>
    </citation>
    <scope>NUCLEOTIDE SEQUENCE [LARGE SCALE GENOMIC DNA]</scope>
    <source>
        <strain evidence="2 3">LA</strain>
    </source>
</reference>
<proteinExistence type="predicted"/>
<dbReference type="Proteomes" id="UP000286715">
    <property type="component" value="Unassembled WGS sequence"/>
</dbReference>
<evidence type="ECO:0000313" key="2">
    <source>
        <dbReference type="EMBL" id="GCD78283.1"/>
    </source>
</evidence>
<sequence length="200" mass="22340">MKKIATILFITLGYVSTAQFDFGVKLGLNSTRLNMDDVNNPNNVIESLQAGDMRYGFQGGLFSAINFLTYQVRIEAYYSSVNVEYRARQSNNQTTNSRVTVNRFDFPVLFGLKFGPVRANLGPVLSYNVSSTNDVLENGLRNGTVGGQVGLGVDFWKMMAEVRYEMGLSRFANQVNVSGQNIPTDSRVSLWTFSVGYKFF</sequence>
<dbReference type="EMBL" id="BHZE01000020">
    <property type="protein sequence ID" value="GCD78283.1"/>
    <property type="molecule type" value="Genomic_DNA"/>
</dbReference>
<dbReference type="AlphaFoldDB" id="A0A401XMQ4"/>
<feature type="domain" description="Outer membrane protein beta-barrel" evidence="1">
    <location>
        <begin position="19"/>
        <end position="170"/>
    </location>
</feature>
<organism evidence="2 3">
    <name type="scientific">Thermaurantimonas aggregans</name>
    <dbReference type="NCBI Taxonomy" id="2173829"/>
    <lineage>
        <taxon>Bacteria</taxon>
        <taxon>Pseudomonadati</taxon>
        <taxon>Bacteroidota</taxon>
        <taxon>Flavobacteriia</taxon>
        <taxon>Flavobacteriales</taxon>
        <taxon>Schleiferiaceae</taxon>
        <taxon>Thermaurantimonas</taxon>
    </lineage>
</organism>
<gene>
    <name evidence="2" type="ORF">JCM31826_17650</name>
</gene>
<dbReference type="InterPro" id="IPR025665">
    <property type="entry name" value="Beta-barrel_OMP_2"/>
</dbReference>
<protein>
    <recommendedName>
        <fullName evidence="1">Outer membrane protein beta-barrel domain-containing protein</fullName>
    </recommendedName>
</protein>